<dbReference type="Gramene" id="Kaladp0059s0337.1.v1.1">
    <property type="protein sequence ID" value="Kaladp0059s0337.1.v1.1"/>
    <property type="gene ID" value="Kaladp0059s0337.v1.1"/>
</dbReference>
<dbReference type="OMA" id="MTTRDPV"/>
<reference evidence="3" key="1">
    <citation type="submission" date="2021-01" db="UniProtKB">
        <authorList>
            <consortium name="EnsemblPlants"/>
        </authorList>
    </citation>
    <scope>IDENTIFICATION</scope>
</reference>
<feature type="region of interest" description="Disordered" evidence="2">
    <location>
        <begin position="1"/>
        <end position="162"/>
    </location>
</feature>
<evidence type="ECO:0000256" key="2">
    <source>
        <dbReference type="SAM" id="MobiDB-lite"/>
    </source>
</evidence>
<proteinExistence type="inferred from homology"/>
<sequence>MQKAKETASNVAASAKAGMDKTKAVVQEKVDKMSAHDPVEKDMAAQRKEERIQQAEMNKQQTREHNAAAMGHSTGVLGTGGTYSHSATGVPGHSTGTHQMSAMPGHGTGQPLGGHVVEGTVGSRPIGTATGTGGTTAHHTQAGVNPGTHPTGYGTGTGGTYS</sequence>
<evidence type="ECO:0000313" key="4">
    <source>
        <dbReference type="Proteomes" id="UP000594263"/>
    </source>
</evidence>
<evidence type="ECO:0000256" key="1">
    <source>
        <dbReference type="ARBA" id="ARBA00010975"/>
    </source>
</evidence>
<organism evidence="3 4">
    <name type="scientific">Kalanchoe fedtschenkoi</name>
    <name type="common">Lavender scallops</name>
    <name type="synonym">South American air plant</name>
    <dbReference type="NCBI Taxonomy" id="63787"/>
    <lineage>
        <taxon>Eukaryota</taxon>
        <taxon>Viridiplantae</taxon>
        <taxon>Streptophyta</taxon>
        <taxon>Embryophyta</taxon>
        <taxon>Tracheophyta</taxon>
        <taxon>Spermatophyta</taxon>
        <taxon>Magnoliopsida</taxon>
        <taxon>eudicotyledons</taxon>
        <taxon>Gunneridae</taxon>
        <taxon>Pentapetalae</taxon>
        <taxon>Saxifragales</taxon>
        <taxon>Crassulaceae</taxon>
        <taxon>Kalanchoe</taxon>
    </lineage>
</organism>
<dbReference type="GO" id="GO:0009793">
    <property type="term" value="P:embryo development ending in seed dormancy"/>
    <property type="evidence" value="ECO:0007669"/>
    <property type="project" value="InterPro"/>
</dbReference>
<dbReference type="EnsemblPlants" id="Kaladp0059s0337.1.v1.1">
    <property type="protein sequence ID" value="Kaladp0059s0337.1.v1.1"/>
    <property type="gene ID" value="Kaladp0059s0337.v1.1"/>
</dbReference>
<name>A0A7N0UB25_KALFE</name>
<dbReference type="AlphaFoldDB" id="A0A7N0UB25"/>
<dbReference type="InterPro" id="IPR005513">
    <property type="entry name" value="LEA_1"/>
</dbReference>
<keyword evidence="4" id="KW-1185">Reference proteome</keyword>
<feature type="compositionally biased region" description="Basic and acidic residues" evidence="2">
    <location>
        <begin position="18"/>
        <end position="53"/>
    </location>
</feature>
<evidence type="ECO:0008006" key="5">
    <source>
        <dbReference type="Google" id="ProtNLM"/>
    </source>
</evidence>
<feature type="compositionally biased region" description="Gly residues" evidence="2">
    <location>
        <begin position="153"/>
        <end position="162"/>
    </location>
</feature>
<dbReference type="Pfam" id="PF03760">
    <property type="entry name" value="LEA_1"/>
    <property type="match status" value="1"/>
</dbReference>
<dbReference type="PANTHER" id="PTHR33493">
    <property type="entry name" value="LATE EMBRYOGENESIS ABUNDANT PROTEIN 6-RELATED"/>
    <property type="match status" value="1"/>
</dbReference>
<dbReference type="PANTHER" id="PTHR33493:SF2">
    <property type="entry name" value="LATE EMBRYOGENESIS ABUNDANT PROTEIN 46"/>
    <property type="match status" value="1"/>
</dbReference>
<protein>
    <recommendedName>
        <fullName evidence="5">Seed maturation protein LEA 4</fullName>
    </recommendedName>
</protein>
<feature type="compositionally biased region" description="Low complexity" evidence="2">
    <location>
        <begin position="135"/>
        <end position="152"/>
    </location>
</feature>
<evidence type="ECO:0000313" key="3">
    <source>
        <dbReference type="EnsemblPlants" id="Kaladp0059s0337.1.v1.1"/>
    </source>
</evidence>
<accession>A0A7N0UB25</accession>
<dbReference type="Proteomes" id="UP000594263">
    <property type="component" value="Unplaced"/>
</dbReference>
<comment type="similarity">
    <text evidence="1">Belongs to the LEA type 1 family.</text>
</comment>